<dbReference type="SUPFAM" id="SSF53613">
    <property type="entry name" value="Ribokinase-like"/>
    <property type="match status" value="1"/>
</dbReference>
<evidence type="ECO:0000259" key="3">
    <source>
        <dbReference type="Pfam" id="PF08543"/>
    </source>
</evidence>
<dbReference type="PANTHER" id="PTHR20858:SF17">
    <property type="entry name" value="HYDROXYMETHYLPYRIMIDINE_PHOSPHOMETHYLPYRIMIDINE KINASE THI20-RELATED"/>
    <property type="match status" value="1"/>
</dbReference>
<dbReference type="EC" id="2.7.1.49" evidence="2"/>
<dbReference type="GO" id="GO:0008902">
    <property type="term" value="F:hydroxymethylpyrimidine kinase activity"/>
    <property type="evidence" value="ECO:0007669"/>
    <property type="project" value="UniProtKB-EC"/>
</dbReference>
<dbReference type="GO" id="GO:0009229">
    <property type="term" value="P:thiamine diphosphate biosynthetic process"/>
    <property type="evidence" value="ECO:0007669"/>
    <property type="project" value="UniProtKB-UniPathway"/>
</dbReference>
<keyword evidence="5" id="KW-1185">Reference proteome</keyword>
<keyword evidence="4" id="KW-0808">Transferase</keyword>
<gene>
    <name evidence="4" type="ORF">SAMN05216203_3402</name>
</gene>
<dbReference type="Proteomes" id="UP000198644">
    <property type="component" value="Unassembled WGS sequence"/>
</dbReference>
<dbReference type="InterPro" id="IPR013749">
    <property type="entry name" value="PM/HMP-P_kinase-1"/>
</dbReference>
<dbReference type="CDD" id="cd01169">
    <property type="entry name" value="HMPP_kinase"/>
    <property type="match status" value="1"/>
</dbReference>
<dbReference type="InterPro" id="IPR004399">
    <property type="entry name" value="HMP/HMP-P_kinase_dom"/>
</dbReference>
<evidence type="ECO:0000313" key="4">
    <source>
        <dbReference type="EMBL" id="SFR83418.1"/>
    </source>
</evidence>
<dbReference type="UniPathway" id="UPA00060">
    <property type="reaction ID" value="UER00138"/>
</dbReference>
<keyword evidence="4" id="KW-0418">Kinase</keyword>
<dbReference type="Gene3D" id="3.40.1190.20">
    <property type="match status" value="1"/>
</dbReference>
<protein>
    <recommendedName>
        <fullName evidence="2">hydroxymethylpyrimidine kinase</fullName>
        <ecNumber evidence="2">2.7.1.49</ecNumber>
    </recommendedName>
</protein>
<organism evidence="4 5">
    <name type="scientific">Marinobacter daqiaonensis</name>
    <dbReference type="NCBI Taxonomy" id="650891"/>
    <lineage>
        <taxon>Bacteria</taxon>
        <taxon>Pseudomonadati</taxon>
        <taxon>Pseudomonadota</taxon>
        <taxon>Gammaproteobacteria</taxon>
        <taxon>Pseudomonadales</taxon>
        <taxon>Marinobacteraceae</taxon>
        <taxon>Marinobacter</taxon>
    </lineage>
</organism>
<evidence type="ECO:0000256" key="1">
    <source>
        <dbReference type="ARBA" id="ARBA00004948"/>
    </source>
</evidence>
<dbReference type="Pfam" id="PF08543">
    <property type="entry name" value="Phos_pyr_kin"/>
    <property type="match status" value="1"/>
</dbReference>
<dbReference type="PANTHER" id="PTHR20858">
    <property type="entry name" value="PHOSPHOMETHYLPYRIMIDINE KINASE"/>
    <property type="match status" value="1"/>
</dbReference>
<dbReference type="EMBL" id="FOYW01000003">
    <property type="protein sequence ID" value="SFR83418.1"/>
    <property type="molecule type" value="Genomic_DNA"/>
</dbReference>
<accession>A0A1I6JWZ5</accession>
<feature type="domain" description="Pyridoxamine kinase/Phosphomethylpyrimidine kinase" evidence="3">
    <location>
        <begin position="21"/>
        <end position="255"/>
    </location>
</feature>
<dbReference type="InterPro" id="IPR029056">
    <property type="entry name" value="Ribokinase-like"/>
</dbReference>
<dbReference type="GO" id="GO:0008972">
    <property type="term" value="F:phosphomethylpyrimidine kinase activity"/>
    <property type="evidence" value="ECO:0007669"/>
    <property type="project" value="InterPro"/>
</dbReference>
<dbReference type="GO" id="GO:0005829">
    <property type="term" value="C:cytosol"/>
    <property type="evidence" value="ECO:0007669"/>
    <property type="project" value="TreeGrafter"/>
</dbReference>
<sequence>MRRFVIKLHQRPQVLILSGLDPSGGAGIQADIQAVTTLGAHPLPVLSCLTVQDTHNVYNAAPVDADLIRQQLDCLAADCRIDAVKTGALGNADVVAVLADFLDRHPGLPLILDPVIKAAGGGDLADDKLLDAMKTRLFGRAEIITPNGVELTMLGRHDDPEAAAGQLIAGGCRGVLATGGHCTGANIVNTLYRPGQPPRQWQITRVGGEYHGTGCTLAAAIAAGRARGLTLEQAIEQAQAFVSGAINHALAVGGGQPVPDRSVPLSETP</sequence>
<dbReference type="AlphaFoldDB" id="A0A1I6JWZ5"/>
<proteinExistence type="predicted"/>
<dbReference type="STRING" id="650891.SAMN05216203_3402"/>
<dbReference type="GO" id="GO:0009228">
    <property type="term" value="P:thiamine biosynthetic process"/>
    <property type="evidence" value="ECO:0007669"/>
    <property type="project" value="InterPro"/>
</dbReference>
<reference evidence="4 5" key="1">
    <citation type="submission" date="2016-10" db="EMBL/GenBank/DDBJ databases">
        <authorList>
            <person name="de Groot N.N."/>
        </authorList>
    </citation>
    <scope>NUCLEOTIDE SEQUENCE [LARGE SCALE GENOMIC DNA]</scope>
    <source>
        <strain evidence="4 5">CGMCC 1.9167</strain>
    </source>
</reference>
<evidence type="ECO:0000313" key="5">
    <source>
        <dbReference type="Proteomes" id="UP000198644"/>
    </source>
</evidence>
<name>A0A1I6JWZ5_9GAMM</name>
<comment type="pathway">
    <text evidence="1">Cofactor biosynthesis; thiamine diphosphate biosynthesis.</text>
</comment>
<evidence type="ECO:0000256" key="2">
    <source>
        <dbReference type="ARBA" id="ARBA00012135"/>
    </source>
</evidence>